<dbReference type="InterPro" id="IPR009003">
    <property type="entry name" value="Peptidase_S1_PA"/>
</dbReference>
<reference evidence="1 2" key="1">
    <citation type="submission" date="2020-08" db="EMBL/GenBank/DDBJ databases">
        <title>Sequencing the genomes of 1000 actinobacteria strains.</title>
        <authorList>
            <person name="Klenk H.-P."/>
        </authorList>
    </citation>
    <scope>NUCLEOTIDE SEQUENCE [LARGE SCALE GENOMIC DNA]</scope>
    <source>
        <strain evidence="1 2">DSM 45272</strain>
    </source>
</reference>
<keyword evidence="2" id="KW-1185">Reference proteome</keyword>
<accession>A0A841BHE8</accession>
<name>A0A841BHE8_9PSEU</name>
<sequence>MDTDSDFHAAVRRAEETLLRIPGVHAVGGGAKRAGGVNQGFLAIQVYVERKLPLSEVAPDERVPSTVEGYPTNVVTMIDRRYAALPEPAPGEPLGKREPPPEIDAQLADDVLAGGGPIASRLEDQYRGSIGLLMEDVAAPGKKIYVLTCFHSLCKLAGIENNQQVIEAPVREKTVVGQVDPNGNCSSSHCCNDGHGEFWQGDFIPHSWRDVALVRLRPGTKYIGGIKELGPVKGIAPNPTETQYLDDSYLVRKYGNRTGKTGGRIVDFVRNPAAGPVVQFVVIPHIPQGTPPDSVYFGIPGDSGAAVVTPDVRAMGIVTGVAKFEAKEFFPGATGSVNGTFVAPLNAIMIQLRDNVTPKYNVTPVLATSPTDIRTVPANLTALFDGEEVPVRMPSTAAVASRDTPLRPTEIGVRVRDDLSGSPFGRELVAFWERHGAELVNLVNHDRQVIATWHRSGASAVYQHLGRLPDIDAAARLPVMVNDEPLADCVTRMHAVLARRGSDELRAALDDLVPRLPELAGLSYPRILATFEATRV</sequence>
<dbReference type="AlphaFoldDB" id="A0A841BHE8"/>
<dbReference type="Proteomes" id="UP000580861">
    <property type="component" value="Unassembled WGS sequence"/>
</dbReference>
<dbReference type="SUPFAM" id="SSF50494">
    <property type="entry name" value="Trypsin-like serine proteases"/>
    <property type="match status" value="1"/>
</dbReference>
<dbReference type="EMBL" id="JACHMX010000001">
    <property type="protein sequence ID" value="MBB5858308.1"/>
    <property type="molecule type" value="Genomic_DNA"/>
</dbReference>
<evidence type="ECO:0000313" key="2">
    <source>
        <dbReference type="Proteomes" id="UP000580861"/>
    </source>
</evidence>
<organism evidence="1 2">
    <name type="scientific">Amycolatopsis umgeniensis</name>
    <dbReference type="NCBI Taxonomy" id="336628"/>
    <lineage>
        <taxon>Bacteria</taxon>
        <taxon>Bacillati</taxon>
        <taxon>Actinomycetota</taxon>
        <taxon>Actinomycetes</taxon>
        <taxon>Pseudonocardiales</taxon>
        <taxon>Pseudonocardiaceae</taxon>
        <taxon>Amycolatopsis</taxon>
    </lineage>
</organism>
<dbReference type="RefSeq" id="WP_184905108.1">
    <property type="nucleotide sequence ID" value="NZ_JACHMX010000001.1"/>
</dbReference>
<evidence type="ECO:0000313" key="1">
    <source>
        <dbReference type="EMBL" id="MBB5858308.1"/>
    </source>
</evidence>
<proteinExistence type="predicted"/>
<gene>
    <name evidence="1" type="ORF">HDA45_008395</name>
</gene>
<comment type="caution">
    <text evidence="1">The sequence shown here is derived from an EMBL/GenBank/DDBJ whole genome shotgun (WGS) entry which is preliminary data.</text>
</comment>
<protein>
    <submittedName>
        <fullName evidence="1">Uncharacterized protein</fullName>
    </submittedName>
</protein>